<protein>
    <recommendedName>
        <fullName evidence="4">DUF2946 domain-containing protein</fullName>
    </recommendedName>
</protein>
<keyword evidence="1" id="KW-0732">Signal</keyword>
<sequence>MTRVLTFVAALLLALPALAHPANAVDVLPICQIAGDTVGCNSTDSEGALGSGEIPLGEKSGNKVSAHCQMHFAIFAVSNVSPIMHEAQEYDASFKALLLFDIGYVVPRPPDAHA</sequence>
<accession>A0A7T7HPM3</accession>
<dbReference type="AlphaFoldDB" id="A0A7T7HPM3"/>
<organism evidence="2 3">
    <name type="scientific">Martelella lutilitoris</name>
    <dbReference type="NCBI Taxonomy" id="2583532"/>
    <lineage>
        <taxon>Bacteria</taxon>
        <taxon>Pseudomonadati</taxon>
        <taxon>Pseudomonadota</taxon>
        <taxon>Alphaproteobacteria</taxon>
        <taxon>Hyphomicrobiales</taxon>
        <taxon>Aurantimonadaceae</taxon>
        <taxon>Martelella</taxon>
    </lineage>
</organism>
<dbReference type="KEGG" id="mlut:JET14_21665"/>
<dbReference type="RefSeq" id="WP_024706469.1">
    <property type="nucleotide sequence ID" value="NZ_CP066788.1"/>
</dbReference>
<feature type="signal peptide" evidence="1">
    <location>
        <begin position="1"/>
        <end position="19"/>
    </location>
</feature>
<keyword evidence="2" id="KW-0614">Plasmid</keyword>
<proteinExistence type="predicted"/>
<evidence type="ECO:0000256" key="1">
    <source>
        <dbReference type="SAM" id="SignalP"/>
    </source>
</evidence>
<evidence type="ECO:0000313" key="2">
    <source>
        <dbReference type="EMBL" id="QQM33068.1"/>
    </source>
</evidence>
<reference evidence="2 3" key="1">
    <citation type="submission" date="2020-12" db="EMBL/GenBank/DDBJ databases">
        <authorList>
            <person name="Zheng R.K."/>
            <person name="Sun C.M."/>
        </authorList>
    </citation>
    <scope>NUCLEOTIDE SEQUENCE [LARGE SCALE GENOMIC DNA]</scope>
    <source>
        <strain evidence="2 3">ZRK001</strain>
        <plasmid evidence="2 3">plas-002</plasmid>
    </source>
</reference>
<dbReference type="EMBL" id="CP066788">
    <property type="protein sequence ID" value="QQM33068.1"/>
    <property type="molecule type" value="Genomic_DNA"/>
</dbReference>
<evidence type="ECO:0000313" key="3">
    <source>
        <dbReference type="Proteomes" id="UP000596083"/>
    </source>
</evidence>
<evidence type="ECO:0008006" key="4">
    <source>
        <dbReference type="Google" id="ProtNLM"/>
    </source>
</evidence>
<name>A0A7T7HPM3_9HYPH</name>
<dbReference type="Proteomes" id="UP000596083">
    <property type="component" value="Plasmid plas-002"/>
</dbReference>
<feature type="chain" id="PRO_5032705498" description="DUF2946 domain-containing protein" evidence="1">
    <location>
        <begin position="20"/>
        <end position="114"/>
    </location>
</feature>
<gene>
    <name evidence="2" type="ORF">JET14_21665</name>
</gene>
<geneLocation type="plasmid" evidence="2 3">
    <name>plas-002</name>
</geneLocation>